<name>A0A1X1URD7_9MYCO</name>
<keyword evidence="2" id="KW-1185">Reference proteome</keyword>
<evidence type="ECO:0000313" key="1">
    <source>
        <dbReference type="EMBL" id="ORV59238.1"/>
    </source>
</evidence>
<sequence>MATTVASRCSDGNLKVAPSVALRHRDHMHAGDWGSVVATRAGCSDGRAVVLRDGELLGIVSPSDISRAGALHGLGVQFGTGAVASAESARPRSSLGELDLD</sequence>
<dbReference type="STRING" id="1260918.AWC06_17905"/>
<evidence type="ECO:0000313" key="2">
    <source>
        <dbReference type="Proteomes" id="UP000194000"/>
    </source>
</evidence>
<comment type="caution">
    <text evidence="1">The sequence shown here is derived from an EMBL/GenBank/DDBJ whole genome shotgun (WGS) entry which is preliminary data.</text>
</comment>
<gene>
    <name evidence="1" type="ORF">AWC06_17905</name>
</gene>
<evidence type="ECO:0008006" key="3">
    <source>
        <dbReference type="Google" id="ProtNLM"/>
    </source>
</evidence>
<dbReference type="EMBL" id="LQOW01000025">
    <property type="protein sequence ID" value="ORV59238.1"/>
    <property type="molecule type" value="Genomic_DNA"/>
</dbReference>
<proteinExistence type="predicted"/>
<accession>A0A1X1URD7</accession>
<dbReference type="Proteomes" id="UP000194000">
    <property type="component" value="Unassembled WGS sequence"/>
</dbReference>
<dbReference type="AlphaFoldDB" id="A0A1X1URD7"/>
<organism evidence="1 2">
    <name type="scientific">Mycobacterium fragae</name>
    <dbReference type="NCBI Taxonomy" id="1260918"/>
    <lineage>
        <taxon>Bacteria</taxon>
        <taxon>Bacillati</taxon>
        <taxon>Actinomycetota</taxon>
        <taxon>Actinomycetes</taxon>
        <taxon>Mycobacteriales</taxon>
        <taxon>Mycobacteriaceae</taxon>
        <taxon>Mycobacterium</taxon>
    </lineage>
</organism>
<reference evidence="1 2" key="1">
    <citation type="submission" date="2016-01" db="EMBL/GenBank/DDBJ databases">
        <title>The new phylogeny of the genus Mycobacterium.</title>
        <authorList>
            <person name="Tarcisio F."/>
            <person name="Conor M."/>
            <person name="Antonella G."/>
            <person name="Elisabetta G."/>
            <person name="Giulia F.S."/>
            <person name="Sara T."/>
            <person name="Anna F."/>
            <person name="Clotilde B."/>
            <person name="Roberto B."/>
            <person name="Veronica D.S."/>
            <person name="Fabio R."/>
            <person name="Monica P."/>
            <person name="Olivier J."/>
            <person name="Enrico T."/>
            <person name="Nicola S."/>
        </authorList>
    </citation>
    <scope>NUCLEOTIDE SEQUENCE [LARGE SCALE GENOMIC DNA]</scope>
    <source>
        <strain evidence="1 2">DSM 45731</strain>
    </source>
</reference>
<protein>
    <recommendedName>
        <fullName evidence="3">CBS domain-containing protein</fullName>
    </recommendedName>
</protein>